<accession>A0ABR2L1N6</accession>
<evidence type="ECO:0008006" key="3">
    <source>
        <dbReference type="Google" id="ProtNLM"/>
    </source>
</evidence>
<evidence type="ECO:0000313" key="1">
    <source>
        <dbReference type="EMBL" id="KAK8897223.1"/>
    </source>
</evidence>
<gene>
    <name evidence="1" type="ORF">M9Y10_015162</name>
</gene>
<proteinExistence type="predicted"/>
<reference evidence="1 2" key="1">
    <citation type="submission" date="2024-04" db="EMBL/GenBank/DDBJ databases">
        <title>Tritrichomonas musculus Genome.</title>
        <authorList>
            <person name="Alves-Ferreira E."/>
            <person name="Grigg M."/>
            <person name="Lorenzi H."/>
            <person name="Galac M."/>
        </authorList>
    </citation>
    <scope>NUCLEOTIDE SEQUENCE [LARGE SCALE GENOMIC DNA]</scope>
    <source>
        <strain evidence="1 2">EAF2021</strain>
    </source>
</reference>
<name>A0ABR2L1N6_9EUKA</name>
<dbReference type="Proteomes" id="UP001470230">
    <property type="component" value="Unassembled WGS sequence"/>
</dbReference>
<protein>
    <recommendedName>
        <fullName evidence="3">DDE-1 domain-containing protein</fullName>
    </recommendedName>
</protein>
<organism evidence="1 2">
    <name type="scientific">Tritrichomonas musculus</name>
    <dbReference type="NCBI Taxonomy" id="1915356"/>
    <lineage>
        <taxon>Eukaryota</taxon>
        <taxon>Metamonada</taxon>
        <taxon>Parabasalia</taxon>
        <taxon>Tritrichomonadida</taxon>
        <taxon>Tritrichomonadidae</taxon>
        <taxon>Tritrichomonas</taxon>
    </lineage>
</organism>
<evidence type="ECO:0000313" key="2">
    <source>
        <dbReference type="Proteomes" id="UP001470230"/>
    </source>
</evidence>
<comment type="caution">
    <text evidence="1">The sequence shown here is derived from an EMBL/GenBank/DDBJ whole genome shotgun (WGS) entry which is preliminary data.</text>
</comment>
<keyword evidence="2" id="KW-1185">Reference proteome</keyword>
<sequence>MNPQNLEKLRQKYCNKDAITKFYEMLARVIHQCQYLLYNMDETSCCTNKKGKIVVPEGKFPVVSEERYAGHITCICTCNAAGEALQPFIILPMLMKLPEELNDLQNQCYFVTTPSGWMSSKIFVIWALFFAAEVNRRRQQLVCIEGNEILSKPCFLFVDGQ</sequence>
<dbReference type="EMBL" id="JAPFFF010000002">
    <property type="protein sequence ID" value="KAK8897223.1"/>
    <property type="molecule type" value="Genomic_DNA"/>
</dbReference>